<protein>
    <recommendedName>
        <fullName evidence="3">Small CPxCG-related zinc finger protein</fullName>
    </recommendedName>
</protein>
<dbReference type="EMBL" id="JBEZVE010000056">
    <property type="protein sequence ID" value="MEU3787850.1"/>
    <property type="molecule type" value="Genomic_DNA"/>
</dbReference>
<dbReference type="Proteomes" id="UP001550739">
    <property type="component" value="Unassembled WGS sequence"/>
</dbReference>
<proteinExistence type="predicted"/>
<sequence>MNRREARAIVTVATSRPRPKWCPDCKANTALAVDVHALFPTGVTYMTTVAVCEICDDPDDPEVNRG</sequence>
<evidence type="ECO:0008006" key="3">
    <source>
        <dbReference type="Google" id="ProtNLM"/>
    </source>
</evidence>
<evidence type="ECO:0000313" key="1">
    <source>
        <dbReference type="EMBL" id="MEU3787850.1"/>
    </source>
</evidence>
<comment type="caution">
    <text evidence="1">The sequence shown here is derived from an EMBL/GenBank/DDBJ whole genome shotgun (WGS) entry which is preliminary data.</text>
</comment>
<keyword evidence="2" id="KW-1185">Reference proteome</keyword>
<reference evidence="1 2" key="1">
    <citation type="submission" date="2024-06" db="EMBL/GenBank/DDBJ databases">
        <title>The Natural Products Discovery Center: Release of the First 8490 Sequenced Strains for Exploring Actinobacteria Biosynthetic Diversity.</title>
        <authorList>
            <person name="Kalkreuter E."/>
            <person name="Kautsar S.A."/>
            <person name="Yang D."/>
            <person name="Bader C.D."/>
            <person name="Teijaro C.N."/>
            <person name="Fluegel L."/>
            <person name="Davis C.M."/>
            <person name="Simpson J.R."/>
            <person name="Lauterbach L."/>
            <person name="Steele A.D."/>
            <person name="Gui C."/>
            <person name="Meng S."/>
            <person name="Li G."/>
            <person name="Viehrig K."/>
            <person name="Ye F."/>
            <person name="Su P."/>
            <person name="Kiefer A.F."/>
            <person name="Nichols A."/>
            <person name="Cepeda A.J."/>
            <person name="Yan W."/>
            <person name="Fan B."/>
            <person name="Jiang Y."/>
            <person name="Adhikari A."/>
            <person name="Zheng C.-J."/>
            <person name="Schuster L."/>
            <person name="Cowan T.M."/>
            <person name="Smanski M.J."/>
            <person name="Chevrette M.G."/>
            <person name="De Carvalho L.P.S."/>
            <person name="Shen B."/>
        </authorList>
    </citation>
    <scope>NUCLEOTIDE SEQUENCE [LARGE SCALE GENOMIC DNA]</scope>
    <source>
        <strain evidence="1 2">NPDC033843</strain>
    </source>
</reference>
<accession>A0ABV2ZZL3</accession>
<dbReference type="RefSeq" id="WP_334580183.1">
    <property type="nucleotide sequence ID" value="NZ_JBEZVE010000056.1"/>
</dbReference>
<organism evidence="1 2">
    <name type="scientific">Streptomyces sp. 900129855</name>
    <dbReference type="NCBI Taxonomy" id="3155129"/>
    <lineage>
        <taxon>Bacteria</taxon>
        <taxon>Bacillati</taxon>
        <taxon>Actinomycetota</taxon>
        <taxon>Actinomycetes</taxon>
        <taxon>Kitasatosporales</taxon>
        <taxon>Streptomycetaceae</taxon>
        <taxon>Streptomyces</taxon>
    </lineage>
</organism>
<gene>
    <name evidence="1" type="ORF">AB0E89_46365</name>
</gene>
<name>A0ABV2ZZL3_9ACTN</name>
<evidence type="ECO:0000313" key="2">
    <source>
        <dbReference type="Proteomes" id="UP001550739"/>
    </source>
</evidence>